<sequence length="89" mass="9632">MSGKIGSSSGRCSLNSPNSFSRLITIQRELVSSFRVHLRKTRTPVDSVSHRQGCQSDGCTTAAAKTILIGWQPLGLRSTALNANTERND</sequence>
<gene>
    <name evidence="1" type="ORF">KIN20_006271</name>
</gene>
<name>A0AAD5M1I6_PARTN</name>
<proteinExistence type="predicted"/>
<evidence type="ECO:0000313" key="2">
    <source>
        <dbReference type="Proteomes" id="UP001196413"/>
    </source>
</evidence>
<protein>
    <submittedName>
        <fullName evidence="1">Uncharacterized protein</fullName>
    </submittedName>
</protein>
<comment type="caution">
    <text evidence="1">The sequence shown here is derived from an EMBL/GenBank/DDBJ whole genome shotgun (WGS) entry which is preliminary data.</text>
</comment>
<organism evidence="1 2">
    <name type="scientific">Parelaphostrongylus tenuis</name>
    <name type="common">Meningeal worm</name>
    <dbReference type="NCBI Taxonomy" id="148309"/>
    <lineage>
        <taxon>Eukaryota</taxon>
        <taxon>Metazoa</taxon>
        <taxon>Ecdysozoa</taxon>
        <taxon>Nematoda</taxon>
        <taxon>Chromadorea</taxon>
        <taxon>Rhabditida</taxon>
        <taxon>Rhabditina</taxon>
        <taxon>Rhabditomorpha</taxon>
        <taxon>Strongyloidea</taxon>
        <taxon>Metastrongylidae</taxon>
        <taxon>Parelaphostrongylus</taxon>
    </lineage>
</organism>
<dbReference type="AlphaFoldDB" id="A0AAD5M1I6"/>
<evidence type="ECO:0000313" key="1">
    <source>
        <dbReference type="EMBL" id="KAJ1350475.1"/>
    </source>
</evidence>
<reference evidence="1" key="1">
    <citation type="submission" date="2021-06" db="EMBL/GenBank/DDBJ databases">
        <title>Parelaphostrongylus tenuis whole genome reference sequence.</title>
        <authorList>
            <person name="Garwood T.J."/>
            <person name="Larsen P.A."/>
            <person name="Fountain-Jones N.M."/>
            <person name="Garbe J.R."/>
            <person name="Macchietto M.G."/>
            <person name="Kania S.A."/>
            <person name="Gerhold R.W."/>
            <person name="Richards J.E."/>
            <person name="Wolf T.M."/>
        </authorList>
    </citation>
    <scope>NUCLEOTIDE SEQUENCE</scope>
    <source>
        <strain evidence="1">MNPRO001-30</strain>
        <tissue evidence="1">Meninges</tissue>
    </source>
</reference>
<dbReference type="EMBL" id="JAHQIW010000871">
    <property type="protein sequence ID" value="KAJ1350475.1"/>
    <property type="molecule type" value="Genomic_DNA"/>
</dbReference>
<accession>A0AAD5M1I6</accession>
<keyword evidence="2" id="KW-1185">Reference proteome</keyword>
<dbReference type="Proteomes" id="UP001196413">
    <property type="component" value="Unassembled WGS sequence"/>
</dbReference>